<dbReference type="GO" id="GO:0006189">
    <property type="term" value="P:'de novo' IMP biosynthetic process"/>
    <property type="evidence" value="ECO:0007669"/>
    <property type="project" value="InterPro"/>
</dbReference>
<evidence type="ECO:0000256" key="7">
    <source>
        <dbReference type="ARBA" id="ARBA00022962"/>
    </source>
</evidence>
<dbReference type="PANTHER" id="PTHR47552">
    <property type="entry name" value="PHOSPHORIBOSYLFORMYLGLYCINAMIDINE SYNTHASE SUBUNIT PURQ"/>
    <property type="match status" value="1"/>
</dbReference>
<dbReference type="PIRSF" id="PIRSF001586">
    <property type="entry name" value="FGAM_synth_I"/>
    <property type="match status" value="1"/>
</dbReference>
<dbReference type="AlphaFoldDB" id="A0A2G6K967"/>
<dbReference type="SMART" id="SM01211">
    <property type="entry name" value="GATase_5"/>
    <property type="match status" value="1"/>
</dbReference>
<proteinExistence type="predicted"/>
<dbReference type="GO" id="GO:0005524">
    <property type="term" value="F:ATP binding"/>
    <property type="evidence" value="ECO:0007669"/>
    <property type="project" value="UniProtKB-KW"/>
</dbReference>
<keyword evidence="1" id="KW-0963">Cytoplasm</keyword>
<dbReference type="Proteomes" id="UP000230914">
    <property type="component" value="Unassembled WGS sequence"/>
</dbReference>
<dbReference type="InterPro" id="IPR029062">
    <property type="entry name" value="Class_I_gatase-like"/>
</dbReference>
<gene>
    <name evidence="8" type="ORF">CSA55_03830</name>
</gene>
<evidence type="ECO:0000256" key="2">
    <source>
        <dbReference type="ARBA" id="ARBA00022598"/>
    </source>
</evidence>
<keyword evidence="7" id="KW-0315">Glutamine amidotransferase</keyword>
<evidence type="ECO:0000256" key="6">
    <source>
        <dbReference type="ARBA" id="ARBA00022840"/>
    </source>
</evidence>
<dbReference type="GO" id="GO:0004642">
    <property type="term" value="F:phosphoribosylformylglycinamidine synthase activity"/>
    <property type="evidence" value="ECO:0007669"/>
    <property type="project" value="InterPro"/>
</dbReference>
<evidence type="ECO:0000313" key="9">
    <source>
        <dbReference type="Proteomes" id="UP000230914"/>
    </source>
</evidence>
<accession>A0A2G6K967</accession>
<keyword evidence="3" id="KW-0547">Nucleotide-binding</keyword>
<keyword evidence="2" id="KW-0436">Ligase</keyword>
<dbReference type="Pfam" id="PF13507">
    <property type="entry name" value="GATase_5"/>
    <property type="match status" value="1"/>
</dbReference>
<evidence type="ECO:0000256" key="1">
    <source>
        <dbReference type="ARBA" id="ARBA00022490"/>
    </source>
</evidence>
<reference evidence="8 9" key="1">
    <citation type="submission" date="2017-10" db="EMBL/GenBank/DDBJ databases">
        <title>Novel microbial diversity and functional potential in the marine mammal oral microbiome.</title>
        <authorList>
            <person name="Dudek N.K."/>
            <person name="Sun C.L."/>
            <person name="Burstein D."/>
            <person name="Kantor R.S."/>
            <person name="Aliaga Goltsman D.S."/>
            <person name="Bik E.M."/>
            <person name="Thomas B.C."/>
            <person name="Banfield J.F."/>
            <person name="Relman D.A."/>
        </authorList>
    </citation>
    <scope>NUCLEOTIDE SEQUENCE [LARGE SCALE GENOMIC DNA]</scope>
    <source>
        <strain evidence="8">DOLJORAL78_61_10</strain>
    </source>
</reference>
<dbReference type="EMBL" id="PDSL01000052">
    <property type="protein sequence ID" value="PIE32211.1"/>
    <property type="molecule type" value="Genomic_DNA"/>
</dbReference>
<comment type="caution">
    <text evidence="8">The sequence shown here is derived from an EMBL/GenBank/DDBJ whole genome shotgun (WGS) entry which is preliminary data.</text>
</comment>
<name>A0A2G6K967_9ACTN</name>
<sequence length="239" mass="25200">MSLLPALIIAGPGSNRERDLALALELAGADPTVVTASELIDHPRQLRDARLVAIAGGFSYGDVLGAGHLLALDLTVGIGDELQATVDRGCPVIGVGNGFQVLIQMGFLPGGLGRNAHGAFECRWVAIDAASSRCVWTTGIEEPIHAPIAHQRGRYVHPDPASLADAGQVAFRYRSADPNGSVELIAGVCNAAGNVLGLMPHPENFVVRRQHPHASRRRNITPHSGLRIFENGVAAGRDI</sequence>
<dbReference type="InterPro" id="IPR010075">
    <property type="entry name" value="PRibForGlyAmidine_synth_PurQ"/>
</dbReference>
<dbReference type="GO" id="GO:0016787">
    <property type="term" value="F:hydrolase activity"/>
    <property type="evidence" value="ECO:0007669"/>
    <property type="project" value="UniProtKB-KW"/>
</dbReference>
<evidence type="ECO:0000256" key="5">
    <source>
        <dbReference type="ARBA" id="ARBA00022801"/>
    </source>
</evidence>
<dbReference type="Gene3D" id="3.40.50.880">
    <property type="match status" value="1"/>
</dbReference>
<evidence type="ECO:0000256" key="3">
    <source>
        <dbReference type="ARBA" id="ARBA00022741"/>
    </source>
</evidence>
<evidence type="ECO:0000313" key="8">
    <source>
        <dbReference type="EMBL" id="PIE32211.1"/>
    </source>
</evidence>
<organism evidence="8 9">
    <name type="scientific">Ilumatobacter coccineus</name>
    <dbReference type="NCBI Taxonomy" id="467094"/>
    <lineage>
        <taxon>Bacteria</taxon>
        <taxon>Bacillati</taxon>
        <taxon>Actinomycetota</taxon>
        <taxon>Acidimicrobiia</taxon>
        <taxon>Acidimicrobiales</taxon>
        <taxon>Ilumatobacteraceae</taxon>
        <taxon>Ilumatobacter</taxon>
    </lineage>
</organism>
<dbReference type="SUPFAM" id="SSF52317">
    <property type="entry name" value="Class I glutamine amidotransferase-like"/>
    <property type="match status" value="1"/>
</dbReference>
<keyword evidence="4" id="KW-0658">Purine biosynthesis</keyword>
<evidence type="ECO:0000256" key="4">
    <source>
        <dbReference type="ARBA" id="ARBA00022755"/>
    </source>
</evidence>
<keyword evidence="6" id="KW-0067">ATP-binding</keyword>
<keyword evidence="5" id="KW-0378">Hydrolase</keyword>
<protein>
    <submittedName>
        <fullName evidence="8">Phosphoribosylformylglycinamidine synthase</fullName>
    </submittedName>
</protein>
<dbReference type="PROSITE" id="PS51273">
    <property type="entry name" value="GATASE_TYPE_1"/>
    <property type="match status" value="1"/>
</dbReference>
<dbReference type="PANTHER" id="PTHR47552:SF1">
    <property type="entry name" value="PHOSPHORIBOSYLFORMYLGLYCINAMIDINE SYNTHASE SUBUNIT PURQ"/>
    <property type="match status" value="1"/>
</dbReference>